<evidence type="ECO:0008006" key="4">
    <source>
        <dbReference type="Google" id="ProtNLM"/>
    </source>
</evidence>
<feature type="transmembrane region" description="Helical" evidence="1">
    <location>
        <begin position="137"/>
        <end position="160"/>
    </location>
</feature>
<sequence length="245" mass="27996">MNRKNYLEGDFIPKSVFQTIVLGFLGFAMILIAYNGYQKYQAINGFFESEVSDNQQSVYEIGYLNVTKVNYSANYDQRSRFYVTITGLSYPINDFEKISEDQLEANGILMPGLVSHPSFMVTDENKSFWKSQFNWVLAYHAGGYLLLCLLIFAATLLRFRQGQKLFTKELKYAVYAFFGLIMAGYFLYAVIFGRMIYFLNQSTRLNESLTAGISPELLNVAVVILILIVLVEQAIPIQNEQDLTV</sequence>
<protein>
    <recommendedName>
        <fullName evidence="4">DUF2975 domain-containing protein</fullName>
    </recommendedName>
</protein>
<keyword evidence="3" id="KW-1185">Reference proteome</keyword>
<gene>
    <name evidence="2" type="ORF">CWD77_11385</name>
</gene>
<feature type="transmembrane region" description="Helical" evidence="1">
    <location>
        <begin position="217"/>
        <end position="235"/>
    </location>
</feature>
<keyword evidence="1" id="KW-0812">Transmembrane</keyword>
<evidence type="ECO:0000313" key="3">
    <source>
        <dbReference type="Proteomes" id="UP000233398"/>
    </source>
</evidence>
<feature type="transmembrane region" description="Helical" evidence="1">
    <location>
        <begin position="20"/>
        <end position="37"/>
    </location>
</feature>
<reference evidence="2 3" key="1">
    <citation type="submission" date="2017-11" db="EMBL/GenBank/DDBJ databases">
        <title>Rhodohalobacter 15182 sp. nov., isolated from a salt lake.</title>
        <authorList>
            <person name="Han S."/>
        </authorList>
    </citation>
    <scope>NUCLEOTIDE SEQUENCE [LARGE SCALE GENOMIC DNA]</scope>
    <source>
        <strain evidence="2 3">15182</strain>
    </source>
</reference>
<accession>A0A2N0VG98</accession>
<feature type="transmembrane region" description="Helical" evidence="1">
    <location>
        <begin position="172"/>
        <end position="197"/>
    </location>
</feature>
<dbReference type="AlphaFoldDB" id="A0A2N0VG98"/>
<organism evidence="2 3">
    <name type="scientific">Rhodohalobacter barkolensis</name>
    <dbReference type="NCBI Taxonomy" id="2053187"/>
    <lineage>
        <taxon>Bacteria</taxon>
        <taxon>Pseudomonadati</taxon>
        <taxon>Balneolota</taxon>
        <taxon>Balneolia</taxon>
        <taxon>Balneolales</taxon>
        <taxon>Balneolaceae</taxon>
        <taxon>Rhodohalobacter</taxon>
    </lineage>
</organism>
<proteinExistence type="predicted"/>
<evidence type="ECO:0000256" key="1">
    <source>
        <dbReference type="SAM" id="Phobius"/>
    </source>
</evidence>
<evidence type="ECO:0000313" key="2">
    <source>
        <dbReference type="EMBL" id="PKD43211.1"/>
    </source>
</evidence>
<name>A0A2N0VG98_9BACT</name>
<dbReference type="RefSeq" id="WP_101073685.1">
    <property type="nucleotide sequence ID" value="NZ_PISP01000003.1"/>
</dbReference>
<keyword evidence="1" id="KW-1133">Transmembrane helix</keyword>
<comment type="caution">
    <text evidence="2">The sequence shown here is derived from an EMBL/GenBank/DDBJ whole genome shotgun (WGS) entry which is preliminary data.</text>
</comment>
<keyword evidence="1" id="KW-0472">Membrane</keyword>
<dbReference type="OrthoDB" id="9848689at2"/>
<dbReference type="EMBL" id="PISP01000003">
    <property type="protein sequence ID" value="PKD43211.1"/>
    <property type="molecule type" value="Genomic_DNA"/>
</dbReference>
<dbReference type="Proteomes" id="UP000233398">
    <property type="component" value="Unassembled WGS sequence"/>
</dbReference>